<gene>
    <name evidence="1" type="ORF">F0919_13865</name>
</gene>
<sequence length="375" mass="43135">MKLHIISSDVPFPPDYGGMVDVYYKIKNLHEAGVKIYLHCFEYGRGESARMKDFCEEVFYYKRKTGVKGLSLKLPYMMYSRRDDNLLNNLIDIDAPILFEGVHTTYYLSHPALEQRFKLMRNQNLEQEYYTLLANRETNPAKKFYYKTEARLLKIKESRLDAADVFLTVAEHDHNFFKQAYPQKQHAYIPSFQPYNEVKSLPGKGKYVLYHGNLGHPENVEAALFLLSEVCPKIDIPFIFAGKDPSSKVTDACSNLKNCTLISNPDMKEMESLIANAQVHLLPTFQATGLKLKLLHALFNGRHIVVNEAMVAGTGLSDICNVASDANDFIAKTKRLFDISFDEQTIHERNKELLKRYNNPENAKRIIAFLEQEKK</sequence>
<evidence type="ECO:0008006" key="3">
    <source>
        <dbReference type="Google" id="ProtNLM"/>
    </source>
</evidence>
<dbReference type="Gene3D" id="3.40.50.2000">
    <property type="entry name" value="Glycogen Phosphorylase B"/>
    <property type="match status" value="1"/>
</dbReference>
<evidence type="ECO:0000313" key="2">
    <source>
        <dbReference type="Proteomes" id="UP000323632"/>
    </source>
</evidence>
<dbReference type="EMBL" id="VWSH01000003">
    <property type="protein sequence ID" value="KAA5533619.1"/>
    <property type="molecule type" value="Genomic_DNA"/>
</dbReference>
<proteinExistence type="predicted"/>
<dbReference type="Pfam" id="PF13692">
    <property type="entry name" value="Glyco_trans_1_4"/>
    <property type="match status" value="1"/>
</dbReference>
<comment type="caution">
    <text evidence="1">The sequence shown here is derived from an EMBL/GenBank/DDBJ whole genome shotgun (WGS) entry which is preliminary data.</text>
</comment>
<keyword evidence="2" id="KW-1185">Reference proteome</keyword>
<dbReference type="AlphaFoldDB" id="A0A5M6CKG1"/>
<dbReference type="SUPFAM" id="SSF53756">
    <property type="entry name" value="UDP-Glycosyltransferase/glycogen phosphorylase"/>
    <property type="match status" value="1"/>
</dbReference>
<accession>A0A5M6CKG1</accession>
<protein>
    <recommendedName>
        <fullName evidence="3">Mannosyltransferase</fullName>
    </recommendedName>
</protein>
<name>A0A5M6CKG1_9BACT</name>
<evidence type="ECO:0000313" key="1">
    <source>
        <dbReference type="EMBL" id="KAA5533619.1"/>
    </source>
</evidence>
<dbReference type="RefSeq" id="WP_150033366.1">
    <property type="nucleotide sequence ID" value="NZ_VWSH01000003.1"/>
</dbReference>
<dbReference type="Proteomes" id="UP000323632">
    <property type="component" value="Unassembled WGS sequence"/>
</dbReference>
<organism evidence="1 2">
    <name type="scientific">Taibaiella lutea</name>
    <dbReference type="NCBI Taxonomy" id="2608001"/>
    <lineage>
        <taxon>Bacteria</taxon>
        <taxon>Pseudomonadati</taxon>
        <taxon>Bacteroidota</taxon>
        <taxon>Chitinophagia</taxon>
        <taxon>Chitinophagales</taxon>
        <taxon>Chitinophagaceae</taxon>
        <taxon>Taibaiella</taxon>
    </lineage>
</organism>
<reference evidence="1 2" key="1">
    <citation type="submission" date="2019-09" db="EMBL/GenBank/DDBJ databases">
        <title>Genome sequence and assembly of Taibaiella sp.</title>
        <authorList>
            <person name="Chhetri G."/>
        </authorList>
    </citation>
    <scope>NUCLEOTIDE SEQUENCE [LARGE SCALE GENOMIC DNA]</scope>
    <source>
        <strain evidence="1 2">KVB11</strain>
    </source>
</reference>